<comment type="caution">
    <text evidence="1">The sequence shown here is derived from an EMBL/GenBank/DDBJ whole genome shotgun (WGS) entry which is preliminary data.</text>
</comment>
<protein>
    <submittedName>
        <fullName evidence="1">Uncharacterized protein</fullName>
    </submittedName>
</protein>
<dbReference type="EMBL" id="JACVVK020000265">
    <property type="protein sequence ID" value="KAK7481271.1"/>
    <property type="molecule type" value="Genomic_DNA"/>
</dbReference>
<gene>
    <name evidence="1" type="ORF">BaRGS_00027531</name>
</gene>
<sequence length="77" mass="9597">MEEGGWMRVVIGQRVWRRDRGLDYWKREVHRLRVKQYRQRVKQDPVKYARMAERARERARCSYERKKEKMRASQSGQ</sequence>
<dbReference type="Proteomes" id="UP001519460">
    <property type="component" value="Unassembled WGS sequence"/>
</dbReference>
<accession>A0ABD0K2P0</accession>
<organism evidence="1 2">
    <name type="scientific">Batillaria attramentaria</name>
    <dbReference type="NCBI Taxonomy" id="370345"/>
    <lineage>
        <taxon>Eukaryota</taxon>
        <taxon>Metazoa</taxon>
        <taxon>Spiralia</taxon>
        <taxon>Lophotrochozoa</taxon>
        <taxon>Mollusca</taxon>
        <taxon>Gastropoda</taxon>
        <taxon>Caenogastropoda</taxon>
        <taxon>Sorbeoconcha</taxon>
        <taxon>Cerithioidea</taxon>
        <taxon>Batillariidae</taxon>
        <taxon>Batillaria</taxon>
    </lineage>
</organism>
<dbReference type="AlphaFoldDB" id="A0ABD0K2P0"/>
<keyword evidence="2" id="KW-1185">Reference proteome</keyword>
<proteinExistence type="predicted"/>
<name>A0ABD0K2P0_9CAEN</name>
<evidence type="ECO:0000313" key="2">
    <source>
        <dbReference type="Proteomes" id="UP001519460"/>
    </source>
</evidence>
<reference evidence="1 2" key="1">
    <citation type="journal article" date="2023" name="Sci. Data">
        <title>Genome assembly of the Korean intertidal mud-creeper Batillaria attramentaria.</title>
        <authorList>
            <person name="Patra A.K."/>
            <person name="Ho P.T."/>
            <person name="Jun S."/>
            <person name="Lee S.J."/>
            <person name="Kim Y."/>
            <person name="Won Y.J."/>
        </authorList>
    </citation>
    <scope>NUCLEOTIDE SEQUENCE [LARGE SCALE GENOMIC DNA]</scope>
    <source>
        <strain evidence="1">Wonlab-2016</strain>
    </source>
</reference>
<evidence type="ECO:0000313" key="1">
    <source>
        <dbReference type="EMBL" id="KAK7481271.1"/>
    </source>
</evidence>